<keyword evidence="10" id="KW-0067">ATP-binding</keyword>
<keyword evidence="8" id="KW-0547">Nucleotide-binding</keyword>
<dbReference type="GO" id="GO:0005524">
    <property type="term" value="F:ATP binding"/>
    <property type="evidence" value="ECO:0007669"/>
    <property type="project" value="UniProtKB-KW"/>
</dbReference>
<keyword evidence="6" id="KW-0808">Transferase</keyword>
<dbReference type="EC" id="2.7.13.3" evidence="2"/>
<dbReference type="KEGG" id="hdh:G5B40_18765"/>
<dbReference type="SUPFAM" id="SSF55785">
    <property type="entry name" value="PYP-like sensor domain (PAS domain)"/>
    <property type="match status" value="1"/>
</dbReference>
<keyword evidence="9" id="KW-0418">Kinase</keyword>
<evidence type="ECO:0000256" key="8">
    <source>
        <dbReference type="ARBA" id="ARBA00022741"/>
    </source>
</evidence>
<dbReference type="SUPFAM" id="SSF55874">
    <property type="entry name" value="ATPase domain of HSP90 chaperone/DNA topoisomerase II/histidine kinase"/>
    <property type="match status" value="1"/>
</dbReference>
<protein>
    <recommendedName>
        <fullName evidence="2">histidine kinase</fullName>
        <ecNumber evidence="2">2.7.13.3</ecNumber>
    </recommendedName>
</protein>
<keyword evidence="15" id="KW-1185">Reference proteome</keyword>
<keyword evidence="11" id="KW-0843">Virulence</keyword>
<evidence type="ECO:0000256" key="5">
    <source>
        <dbReference type="ARBA" id="ARBA00022643"/>
    </source>
</evidence>
<gene>
    <name evidence="14" type="ORF">G5B40_18765</name>
</gene>
<dbReference type="PROSITE" id="PS50112">
    <property type="entry name" value="PAS"/>
    <property type="match status" value="1"/>
</dbReference>
<evidence type="ECO:0000256" key="9">
    <source>
        <dbReference type="ARBA" id="ARBA00022777"/>
    </source>
</evidence>
<dbReference type="EMBL" id="CP049056">
    <property type="protein sequence ID" value="QIE57303.1"/>
    <property type="molecule type" value="Genomic_DNA"/>
</dbReference>
<dbReference type="NCBIfam" id="TIGR00229">
    <property type="entry name" value="sensory_box"/>
    <property type="match status" value="1"/>
</dbReference>
<dbReference type="InterPro" id="IPR036890">
    <property type="entry name" value="HATPase_C_sf"/>
</dbReference>
<evidence type="ECO:0000256" key="7">
    <source>
        <dbReference type="ARBA" id="ARBA00022737"/>
    </source>
</evidence>
<feature type="domain" description="PAC" evidence="13">
    <location>
        <begin position="80"/>
        <end position="132"/>
    </location>
</feature>
<dbReference type="PANTHER" id="PTHR41523">
    <property type="entry name" value="TWO-COMPONENT SYSTEM SENSOR PROTEIN"/>
    <property type="match status" value="1"/>
</dbReference>
<evidence type="ECO:0000256" key="6">
    <source>
        <dbReference type="ARBA" id="ARBA00022679"/>
    </source>
</evidence>
<dbReference type="PANTHER" id="PTHR41523:SF8">
    <property type="entry name" value="ETHYLENE RESPONSE SENSOR PROTEIN"/>
    <property type="match status" value="1"/>
</dbReference>
<dbReference type="SMART" id="SM00091">
    <property type="entry name" value="PAS"/>
    <property type="match status" value="1"/>
</dbReference>
<keyword evidence="5" id="KW-0288">FMN</keyword>
<dbReference type="GO" id="GO:0004673">
    <property type="term" value="F:protein histidine kinase activity"/>
    <property type="evidence" value="ECO:0007669"/>
    <property type="project" value="UniProtKB-EC"/>
</dbReference>
<evidence type="ECO:0000256" key="10">
    <source>
        <dbReference type="ARBA" id="ARBA00022840"/>
    </source>
</evidence>
<feature type="domain" description="PAS" evidence="12">
    <location>
        <begin position="7"/>
        <end position="62"/>
    </location>
</feature>
<dbReference type="InterPro" id="IPR035965">
    <property type="entry name" value="PAS-like_dom_sf"/>
</dbReference>
<dbReference type="Gene3D" id="3.30.565.10">
    <property type="entry name" value="Histidine kinase-like ATPase, C-terminal domain"/>
    <property type="match status" value="1"/>
</dbReference>
<dbReference type="PROSITE" id="PS50113">
    <property type="entry name" value="PAC"/>
    <property type="match status" value="1"/>
</dbReference>
<evidence type="ECO:0000313" key="15">
    <source>
        <dbReference type="Proteomes" id="UP000503336"/>
    </source>
</evidence>
<dbReference type="Gene3D" id="3.30.450.20">
    <property type="entry name" value="PAS domain"/>
    <property type="match status" value="1"/>
</dbReference>
<reference evidence="14 15" key="1">
    <citation type="submission" date="2020-02" db="EMBL/GenBank/DDBJ databases">
        <title>complete genome sequence of Rhodobacteraceae bacterium.</title>
        <authorList>
            <person name="Park J."/>
            <person name="Kim Y.-S."/>
            <person name="Kim K.-H."/>
        </authorList>
    </citation>
    <scope>NUCLEOTIDE SEQUENCE [LARGE SCALE GENOMIC DNA]</scope>
    <source>
        <strain evidence="14 15">RR4-56</strain>
    </source>
</reference>
<name>A0A7M3T5M2_9RHOB</name>
<sequence>MDSPENLKEYLAAIVENSDDAIITKNLDSIIQTWNRSAEHMFGFTAEEAIGQPITILIPDDRHHEEMDIIARLRRGERIRHFETVRRRKDGCVVPISLTVSPVRNASGDVIGASKIARDISLQKEAAERQRMLLAEMRHRVGNCFAVAGSLITVSARQVETAGELAILMRGHLLALASAHKLAVADPTGETSGSTSFRELVSSIIEPFVGEKVHDLDIEDVRIAPASITPLALIFYELCTNAIKYGAFSQSDGHLSVAARRRGDRFIIDWRERCDIDPETAHGKSFGTELCHDVAKSALGGTITKHFEATGMRARIDLDPARFAA</sequence>
<accession>A0A7M3T5M2</accession>
<dbReference type="Proteomes" id="UP000503336">
    <property type="component" value="Chromosome"/>
</dbReference>
<dbReference type="SMART" id="SM00911">
    <property type="entry name" value="HWE_HK"/>
    <property type="match status" value="1"/>
</dbReference>
<comment type="catalytic activity">
    <reaction evidence="1">
        <text>ATP + protein L-histidine = ADP + protein N-phospho-L-histidine.</text>
        <dbReference type="EC" id="2.7.13.3"/>
    </reaction>
</comment>
<evidence type="ECO:0000256" key="4">
    <source>
        <dbReference type="ARBA" id="ARBA00022630"/>
    </source>
</evidence>
<evidence type="ECO:0000256" key="3">
    <source>
        <dbReference type="ARBA" id="ARBA00022553"/>
    </source>
</evidence>
<evidence type="ECO:0000313" key="14">
    <source>
        <dbReference type="EMBL" id="QIE57303.1"/>
    </source>
</evidence>
<dbReference type="CDD" id="cd00130">
    <property type="entry name" value="PAS"/>
    <property type="match status" value="1"/>
</dbReference>
<keyword evidence="3" id="KW-0597">Phosphoprotein</keyword>
<dbReference type="Pfam" id="PF07536">
    <property type="entry name" value="HWE_HK"/>
    <property type="match status" value="1"/>
</dbReference>
<proteinExistence type="predicted"/>
<dbReference type="RefSeq" id="WP_165101970.1">
    <property type="nucleotide sequence ID" value="NZ_CP049056.1"/>
</dbReference>
<keyword evidence="7" id="KW-0677">Repeat</keyword>
<evidence type="ECO:0000259" key="13">
    <source>
        <dbReference type="PROSITE" id="PS50113"/>
    </source>
</evidence>
<dbReference type="AlphaFoldDB" id="A0A7M3T5M2"/>
<evidence type="ECO:0000256" key="11">
    <source>
        <dbReference type="ARBA" id="ARBA00023026"/>
    </source>
</evidence>
<keyword evidence="4" id="KW-0285">Flavoprotein</keyword>
<organism evidence="14 15">
    <name type="scientific">Pikeienuella piscinae</name>
    <dbReference type="NCBI Taxonomy" id="2748098"/>
    <lineage>
        <taxon>Bacteria</taxon>
        <taxon>Pseudomonadati</taxon>
        <taxon>Pseudomonadota</taxon>
        <taxon>Alphaproteobacteria</taxon>
        <taxon>Rhodobacterales</taxon>
        <taxon>Paracoccaceae</taxon>
        <taxon>Pikeienuella</taxon>
    </lineage>
</organism>
<dbReference type="Pfam" id="PF00989">
    <property type="entry name" value="PAS"/>
    <property type="match status" value="1"/>
</dbReference>
<dbReference type="InterPro" id="IPR000014">
    <property type="entry name" value="PAS"/>
</dbReference>
<dbReference type="GO" id="GO:0006355">
    <property type="term" value="P:regulation of DNA-templated transcription"/>
    <property type="evidence" value="ECO:0007669"/>
    <property type="project" value="InterPro"/>
</dbReference>
<evidence type="ECO:0000259" key="12">
    <source>
        <dbReference type="PROSITE" id="PS50112"/>
    </source>
</evidence>
<dbReference type="InterPro" id="IPR000700">
    <property type="entry name" value="PAS-assoc_C"/>
</dbReference>
<dbReference type="InterPro" id="IPR013767">
    <property type="entry name" value="PAS_fold"/>
</dbReference>
<evidence type="ECO:0000256" key="1">
    <source>
        <dbReference type="ARBA" id="ARBA00000085"/>
    </source>
</evidence>
<dbReference type="InterPro" id="IPR011102">
    <property type="entry name" value="Sig_transdc_His_kinase_HWE"/>
</dbReference>
<evidence type="ECO:0000256" key="2">
    <source>
        <dbReference type="ARBA" id="ARBA00012438"/>
    </source>
</evidence>